<organism evidence="1">
    <name type="scientific">Nymphaea colorata</name>
    <name type="common">pocket water lily</name>
    <dbReference type="NCBI Taxonomy" id="210225"/>
    <lineage>
        <taxon>Eukaryota</taxon>
        <taxon>Viridiplantae</taxon>
        <taxon>Streptophyta</taxon>
        <taxon>Embryophyta</taxon>
        <taxon>Tracheophyta</taxon>
        <taxon>Spermatophyta</taxon>
        <taxon>Magnoliopsida</taxon>
        <taxon>Nymphaeales</taxon>
        <taxon>Nymphaeaceae</taxon>
        <taxon>Nymphaea</taxon>
    </lineage>
</organism>
<dbReference type="EMBL" id="LR721785">
    <property type="protein sequence ID" value="VVW56505.1"/>
    <property type="molecule type" value="Genomic_DNA"/>
</dbReference>
<dbReference type="Gene3D" id="2.40.70.10">
    <property type="entry name" value="Acid Proteases"/>
    <property type="match status" value="1"/>
</dbReference>
<gene>
    <name evidence="1" type="ORF">NYM_LOCUS22881</name>
</gene>
<name>A0A5K1EZA2_9MAGN</name>
<dbReference type="AlphaFoldDB" id="A0A5K1EZA2"/>
<sequence length="92" mass="10265">MVTTTPLNGLKYLEILVNGKSTMAIVNMGVTHNFISNEEMRRLGLTLEKGELCMNAVNSEAKPIDGVARHVVMKIESWPRKANLSMVLMDDF</sequence>
<dbReference type="Pfam" id="PF08284">
    <property type="entry name" value="RVP_2"/>
    <property type="match status" value="1"/>
</dbReference>
<accession>A0A5K1EZA2</accession>
<reference evidence="1" key="1">
    <citation type="submission" date="2019-09" db="EMBL/GenBank/DDBJ databases">
        <authorList>
            <person name="Zhang L."/>
        </authorList>
    </citation>
    <scope>NUCLEOTIDE SEQUENCE</scope>
</reference>
<dbReference type="InterPro" id="IPR021109">
    <property type="entry name" value="Peptidase_aspartic_dom_sf"/>
</dbReference>
<evidence type="ECO:0000313" key="1">
    <source>
        <dbReference type="EMBL" id="VVW56505.1"/>
    </source>
</evidence>
<dbReference type="Gramene" id="NC7G0061970.1">
    <property type="protein sequence ID" value="NC7G0061970.1:cds"/>
    <property type="gene ID" value="NC7G0061970"/>
</dbReference>
<protein>
    <submittedName>
        <fullName evidence="1">Uncharacterized protein</fullName>
    </submittedName>
</protein>
<proteinExistence type="predicted"/>